<proteinExistence type="predicted"/>
<organism evidence="1 2">
    <name type="scientific">Rhizoclosmatium globosum</name>
    <dbReference type="NCBI Taxonomy" id="329046"/>
    <lineage>
        <taxon>Eukaryota</taxon>
        <taxon>Fungi</taxon>
        <taxon>Fungi incertae sedis</taxon>
        <taxon>Chytridiomycota</taxon>
        <taxon>Chytridiomycota incertae sedis</taxon>
        <taxon>Chytridiomycetes</taxon>
        <taxon>Chytridiales</taxon>
        <taxon>Chytriomycetaceae</taxon>
        <taxon>Rhizoclosmatium</taxon>
    </lineage>
</organism>
<evidence type="ECO:0000313" key="2">
    <source>
        <dbReference type="Proteomes" id="UP000193642"/>
    </source>
</evidence>
<dbReference type="Pfam" id="PF04724">
    <property type="entry name" value="Glyco_transf_17"/>
    <property type="match status" value="1"/>
</dbReference>
<dbReference type="GO" id="GO:0006044">
    <property type="term" value="P:N-acetylglucosamine metabolic process"/>
    <property type="evidence" value="ECO:0007669"/>
    <property type="project" value="TreeGrafter"/>
</dbReference>
<protein>
    <recommendedName>
        <fullName evidence="3">Glycosyltransferase family 17 protein</fullName>
    </recommendedName>
</protein>
<dbReference type="PANTHER" id="PTHR12224:SF0">
    <property type="entry name" value="BETA-1,4-MANNOSYL-GLYCOPROTEIN 4-BETA-N-ACETYLGLUCOSAMINYLTRANSFERASE"/>
    <property type="match status" value="1"/>
</dbReference>
<name>A0A1Y2C4R9_9FUNG</name>
<dbReference type="OrthoDB" id="6474464at2759"/>
<dbReference type="STRING" id="329046.A0A1Y2C4R9"/>
<dbReference type="PANTHER" id="PTHR12224">
    <property type="entry name" value="BETA-1,4-MANNOSYL-GLYCOPROTEIN BETA-1,4-N-ACETYLGLUCOSAMINYL-TRANSFERASE"/>
    <property type="match status" value="1"/>
</dbReference>
<dbReference type="Proteomes" id="UP000193642">
    <property type="component" value="Unassembled WGS sequence"/>
</dbReference>
<dbReference type="InterPro" id="IPR006813">
    <property type="entry name" value="Glyco_trans_17"/>
</dbReference>
<dbReference type="EMBL" id="MCGO01000030">
    <property type="protein sequence ID" value="ORY42018.1"/>
    <property type="molecule type" value="Genomic_DNA"/>
</dbReference>
<keyword evidence="2" id="KW-1185">Reference proteome</keyword>
<accession>A0A1Y2C4R9</accession>
<sequence length="383" mass="45461">MQRFGWYMYRENELTEDLVRESVHYGACLDCEVFNPVMYQPDGMNPARYSHMLQRRNAFAGFKDLRERDRVLLSKRFTCEELGGTNKNMANAPSVPRVLDYILYNGEQDILEVRLNTLGPYVDKFLIAETNWTFTGKPKEFKLPLLENHPAFTKYWDKIVHIQVDPPSSDVNDNWEREHYNRNRGLQLGLQMIPPKNEDFLFMSDLDEIWRPSLAQTLKTCTDFEHTIFTLHHDFFYYGYEFKRKEAWIIARMLRWTEAANASDPTLANTIRGTYEYQRVTKAGWHCSWCFSNISQVLSKVQAYSHQEHNQPEFLTRENILNGVRYGFDLFGRTGDQFWVIEENLDVPDYVALNREKYEYMLHRRNVWSGFIDVKEEISTILK</sequence>
<evidence type="ECO:0008006" key="3">
    <source>
        <dbReference type="Google" id="ProtNLM"/>
    </source>
</evidence>
<evidence type="ECO:0000313" key="1">
    <source>
        <dbReference type="EMBL" id="ORY42018.1"/>
    </source>
</evidence>
<gene>
    <name evidence="1" type="ORF">BCR33DRAFT_718648</name>
</gene>
<dbReference type="GO" id="GO:0003830">
    <property type="term" value="F:beta-1,4-mannosylglycoprotein 4-beta-N-acetylglucosaminyltransferase activity"/>
    <property type="evidence" value="ECO:0007669"/>
    <property type="project" value="InterPro"/>
</dbReference>
<reference evidence="1 2" key="1">
    <citation type="submission" date="2016-07" db="EMBL/GenBank/DDBJ databases">
        <title>Pervasive Adenine N6-methylation of Active Genes in Fungi.</title>
        <authorList>
            <consortium name="DOE Joint Genome Institute"/>
            <person name="Mondo S.J."/>
            <person name="Dannebaum R.O."/>
            <person name="Kuo R.C."/>
            <person name="Labutti K."/>
            <person name="Haridas S."/>
            <person name="Kuo A."/>
            <person name="Salamov A."/>
            <person name="Ahrendt S.R."/>
            <person name="Lipzen A."/>
            <person name="Sullivan W."/>
            <person name="Andreopoulos W.B."/>
            <person name="Clum A."/>
            <person name="Lindquist E."/>
            <person name="Daum C."/>
            <person name="Ramamoorthy G.K."/>
            <person name="Gryganskyi A."/>
            <person name="Culley D."/>
            <person name="Magnuson J.K."/>
            <person name="James T.Y."/>
            <person name="O'Malley M.A."/>
            <person name="Stajich J.E."/>
            <person name="Spatafora J.W."/>
            <person name="Visel A."/>
            <person name="Grigoriev I.V."/>
        </authorList>
    </citation>
    <scope>NUCLEOTIDE SEQUENCE [LARGE SCALE GENOMIC DNA]</scope>
    <source>
        <strain evidence="1 2">JEL800</strain>
    </source>
</reference>
<dbReference type="AlphaFoldDB" id="A0A1Y2C4R9"/>
<dbReference type="GO" id="GO:0016020">
    <property type="term" value="C:membrane"/>
    <property type="evidence" value="ECO:0007669"/>
    <property type="project" value="InterPro"/>
</dbReference>
<comment type="caution">
    <text evidence="1">The sequence shown here is derived from an EMBL/GenBank/DDBJ whole genome shotgun (WGS) entry which is preliminary data.</text>
</comment>